<dbReference type="Proteomes" id="UP000186922">
    <property type="component" value="Unassembled WGS sequence"/>
</dbReference>
<accession>A0A1D1W5B5</accession>
<evidence type="ECO:0000313" key="3">
    <source>
        <dbReference type="Proteomes" id="UP000186922"/>
    </source>
</evidence>
<gene>
    <name evidence="2" type="primary">RvY_17207-1</name>
    <name evidence="2" type="synonym">RvY_17207.1</name>
    <name evidence="2" type="ORF">RvY_17207</name>
</gene>
<evidence type="ECO:0000256" key="1">
    <source>
        <dbReference type="SAM" id="MobiDB-lite"/>
    </source>
</evidence>
<dbReference type="EMBL" id="BDGG01000015">
    <property type="protein sequence ID" value="GAV07368.1"/>
    <property type="molecule type" value="Genomic_DNA"/>
</dbReference>
<comment type="caution">
    <text evidence="2">The sequence shown here is derived from an EMBL/GenBank/DDBJ whole genome shotgun (WGS) entry which is preliminary data.</text>
</comment>
<protein>
    <submittedName>
        <fullName evidence="2">Uncharacterized protein</fullName>
    </submittedName>
</protein>
<feature type="compositionally biased region" description="Polar residues" evidence="1">
    <location>
        <begin position="137"/>
        <end position="169"/>
    </location>
</feature>
<evidence type="ECO:0000313" key="2">
    <source>
        <dbReference type="EMBL" id="GAV07368.1"/>
    </source>
</evidence>
<name>A0A1D1W5B5_RAMVA</name>
<reference evidence="2 3" key="1">
    <citation type="journal article" date="2016" name="Nat. Commun.">
        <title>Extremotolerant tardigrade genome and improved radiotolerance of human cultured cells by tardigrade-unique protein.</title>
        <authorList>
            <person name="Hashimoto T."/>
            <person name="Horikawa D.D."/>
            <person name="Saito Y."/>
            <person name="Kuwahara H."/>
            <person name="Kozuka-Hata H."/>
            <person name="Shin-I T."/>
            <person name="Minakuchi Y."/>
            <person name="Ohishi K."/>
            <person name="Motoyama A."/>
            <person name="Aizu T."/>
            <person name="Enomoto A."/>
            <person name="Kondo K."/>
            <person name="Tanaka S."/>
            <person name="Hara Y."/>
            <person name="Koshikawa S."/>
            <person name="Sagara H."/>
            <person name="Miura T."/>
            <person name="Yokobori S."/>
            <person name="Miyagawa K."/>
            <person name="Suzuki Y."/>
            <person name="Kubo T."/>
            <person name="Oyama M."/>
            <person name="Kohara Y."/>
            <person name="Fujiyama A."/>
            <person name="Arakawa K."/>
            <person name="Katayama T."/>
            <person name="Toyoda A."/>
            <person name="Kunieda T."/>
        </authorList>
    </citation>
    <scope>NUCLEOTIDE SEQUENCE [LARGE SCALE GENOMIC DNA]</scope>
    <source>
        <strain evidence="2 3">YOKOZUNA-1</strain>
    </source>
</reference>
<proteinExistence type="predicted"/>
<dbReference type="AlphaFoldDB" id="A0A1D1W5B5"/>
<organism evidence="2 3">
    <name type="scientific">Ramazzottius varieornatus</name>
    <name type="common">Water bear</name>
    <name type="synonym">Tardigrade</name>
    <dbReference type="NCBI Taxonomy" id="947166"/>
    <lineage>
        <taxon>Eukaryota</taxon>
        <taxon>Metazoa</taxon>
        <taxon>Ecdysozoa</taxon>
        <taxon>Tardigrada</taxon>
        <taxon>Eutardigrada</taxon>
        <taxon>Parachela</taxon>
        <taxon>Hypsibioidea</taxon>
        <taxon>Ramazzottiidae</taxon>
        <taxon>Ramazzottius</taxon>
    </lineage>
</organism>
<sequence length="188" mass="21269">MPNREGKSNSAHRYNRQGSQQVITTSSSKWVNTSRLTKKWYLHPSAAAHPSMRVTLPSNLSRVLHKMSGKRRASGPWSMSPRLLPLFPFYITEPLTYPINASIRVSILTSSKCLPLRQHQRLSRPAYPTISDRSHSSRTFPKSLGESSAVNSCTTMKEPNLLSKRQSSFRNDRHVDGLMPPPCNLRKT</sequence>
<feature type="region of interest" description="Disordered" evidence="1">
    <location>
        <begin position="1"/>
        <end position="28"/>
    </location>
</feature>
<keyword evidence="3" id="KW-1185">Reference proteome</keyword>
<feature type="region of interest" description="Disordered" evidence="1">
    <location>
        <begin position="124"/>
        <end position="188"/>
    </location>
</feature>
<feature type="compositionally biased region" description="Polar residues" evidence="1">
    <location>
        <begin position="8"/>
        <end position="28"/>
    </location>
</feature>
<feature type="compositionally biased region" description="Pro residues" evidence="1">
    <location>
        <begin position="179"/>
        <end position="188"/>
    </location>
</feature>